<keyword evidence="3" id="KW-1003">Cell membrane</keyword>
<evidence type="ECO:0000256" key="2">
    <source>
        <dbReference type="ARBA" id="ARBA00004241"/>
    </source>
</evidence>
<dbReference type="InterPro" id="IPR036915">
    <property type="entry name" value="Cyclin-like_sf"/>
</dbReference>
<evidence type="ECO:0000313" key="12">
    <source>
        <dbReference type="EMBL" id="SVP90188.1"/>
    </source>
</evidence>
<feature type="chain" id="PRO_5033790709" description="6-Cys domain-containing protein" evidence="9">
    <location>
        <begin position="26"/>
        <end position="624"/>
    </location>
</feature>
<evidence type="ECO:0000256" key="8">
    <source>
        <dbReference type="SAM" id="MobiDB-lite"/>
    </source>
</evidence>
<dbReference type="PROSITE" id="PS51701">
    <property type="entry name" value="6_CYS"/>
    <property type="match status" value="1"/>
</dbReference>
<feature type="domain" description="6-Cys" evidence="10">
    <location>
        <begin position="104"/>
        <end position="240"/>
    </location>
</feature>
<evidence type="ECO:0000256" key="3">
    <source>
        <dbReference type="ARBA" id="ARBA00022475"/>
    </source>
</evidence>
<evidence type="ECO:0000256" key="4">
    <source>
        <dbReference type="ARBA" id="ARBA00022729"/>
    </source>
</evidence>
<evidence type="ECO:0000313" key="11">
    <source>
        <dbReference type="EMBL" id="SVP89046.1"/>
    </source>
</evidence>
<dbReference type="Gene3D" id="2.60.40.2860">
    <property type="match status" value="1"/>
</dbReference>
<reference evidence="12" key="1">
    <citation type="submission" date="2018-07" db="EMBL/GenBank/DDBJ databases">
        <authorList>
            <person name="Quirk P.G."/>
            <person name="Krulwich T.A."/>
        </authorList>
    </citation>
    <scope>NUCLEOTIDE SEQUENCE</scope>
    <source>
        <strain evidence="12">Anand</strain>
    </source>
</reference>
<evidence type="ECO:0000256" key="9">
    <source>
        <dbReference type="SAM" id="SignalP"/>
    </source>
</evidence>
<gene>
    <name evidence="11" type="ORF">TAT_000089900</name>
    <name evidence="12" type="ORF">TAV_000089300</name>
</gene>
<dbReference type="SUPFAM" id="SSF47954">
    <property type="entry name" value="Cyclin-like"/>
    <property type="match status" value="1"/>
</dbReference>
<evidence type="ECO:0000256" key="5">
    <source>
        <dbReference type="ARBA" id="ARBA00023136"/>
    </source>
</evidence>
<keyword evidence="5" id="KW-0472">Membrane</keyword>
<dbReference type="InterPro" id="IPR038160">
    <property type="entry name" value="6_CYS_dom_sf"/>
</dbReference>
<evidence type="ECO:0000256" key="7">
    <source>
        <dbReference type="ARBA" id="ARBA00023180"/>
    </source>
</evidence>
<proteinExistence type="predicted"/>
<feature type="compositionally biased region" description="Gly residues" evidence="8">
    <location>
        <begin position="60"/>
        <end position="74"/>
    </location>
</feature>
<dbReference type="AlphaFoldDB" id="A0A3B0N7N5"/>
<feature type="signal peptide" evidence="9">
    <location>
        <begin position="1"/>
        <end position="25"/>
    </location>
</feature>
<evidence type="ECO:0000256" key="6">
    <source>
        <dbReference type="ARBA" id="ARBA00023157"/>
    </source>
</evidence>
<name>A0A3B0N7N5_THEAN</name>
<organism evidence="12">
    <name type="scientific">Theileria annulata</name>
    <dbReference type="NCBI Taxonomy" id="5874"/>
    <lineage>
        <taxon>Eukaryota</taxon>
        <taxon>Sar</taxon>
        <taxon>Alveolata</taxon>
        <taxon>Apicomplexa</taxon>
        <taxon>Aconoidasida</taxon>
        <taxon>Piroplasmida</taxon>
        <taxon>Theileriidae</taxon>
        <taxon>Theileria</taxon>
    </lineage>
</organism>
<protein>
    <recommendedName>
        <fullName evidence="10">6-Cys domain-containing protein</fullName>
    </recommendedName>
</protein>
<comment type="subcellular location">
    <subcellularLocation>
        <location evidence="1">Cell membrane</location>
    </subcellularLocation>
    <subcellularLocation>
        <location evidence="2">Cell surface</location>
    </subcellularLocation>
</comment>
<accession>A0A3B0N7N5</accession>
<evidence type="ECO:0000256" key="1">
    <source>
        <dbReference type="ARBA" id="ARBA00004236"/>
    </source>
</evidence>
<keyword evidence="6" id="KW-1015">Disulfide bond</keyword>
<dbReference type="EMBL" id="UIVS01000001">
    <property type="protein sequence ID" value="SVP90188.1"/>
    <property type="molecule type" value="Genomic_DNA"/>
</dbReference>
<feature type="compositionally biased region" description="Gly residues" evidence="8">
    <location>
        <begin position="38"/>
        <end position="48"/>
    </location>
</feature>
<feature type="region of interest" description="Disordered" evidence="8">
    <location>
        <begin position="27"/>
        <end position="108"/>
    </location>
</feature>
<evidence type="ECO:0000259" key="10">
    <source>
        <dbReference type="PROSITE" id="PS51701"/>
    </source>
</evidence>
<sequence>MKLMKVLYSIIFSLVIINNQFCVAADDEEQENEHGPDGGDPGVGGAGQEKGPEQEHGAPNGPGGGHPGVGGAGQEHGPQQEQGPEQGQGDRPGPGQGNGPEVPTRVGCNFIDRDDIGIPPFSRTKKEGEACTITLDPRGDTFLYACDGQSDPANFPFSAKSDGEVIDFLGLFNSSNTINISNRFLYNPYVYLIVTGEYNTPFQVSCDCIKADGTRETMIVKSGFKVSGIVGLLFVLAAVVGSRGSSVGGFAKRFRKRLKVDLESHDNTNSNNIETSSDFRQDSIKKQEIKLEDSTPVKLEPYSTSIDSKSDLKSEVLNKVKIKSEIANKDKFKTPTSIKEKLKRDIISVFKLSCGPSNYKIDVDYFEEKFVLRTADTILLLCQKLNLSLPTLLTALVYLQLYRNSSKTWITSNKSDAGKTTLSRRVVSKSDEQFLTASACVLLAWKYKEDEIGLIKSTRKLFDISTTVYKVIVSQNSRFSSIPSVSSWMLQDDGEEMKNLKSQILDRENQLLHSLDYFIGPIPLPDLLVGPYVRLFLVSVSTEFTELQDFAKKLQEVVLLLVIDIYKTQMCVNYTPNELVAISIIKACCLLSFADEKYDIFKFNFESDDFHKKSRGNNILHNIL</sequence>
<dbReference type="InterPro" id="IPR010884">
    <property type="entry name" value="6_CYS_dom"/>
</dbReference>
<keyword evidence="7" id="KW-0325">Glycoprotein</keyword>
<dbReference type="EMBL" id="UIVT01000001">
    <property type="protein sequence ID" value="SVP89046.1"/>
    <property type="molecule type" value="Genomic_DNA"/>
</dbReference>
<feature type="compositionally biased region" description="Low complexity" evidence="8">
    <location>
        <begin position="75"/>
        <end position="89"/>
    </location>
</feature>
<dbReference type="Gene3D" id="1.10.472.10">
    <property type="entry name" value="Cyclin-like"/>
    <property type="match status" value="1"/>
</dbReference>
<keyword evidence="4 9" id="KW-0732">Signal</keyword>
<dbReference type="VEuPathDB" id="PiroplasmaDB:TA06320"/>
<dbReference type="GO" id="GO:0005886">
    <property type="term" value="C:plasma membrane"/>
    <property type="evidence" value="ECO:0007669"/>
    <property type="project" value="UniProtKB-SubCell"/>
</dbReference>
<dbReference type="GO" id="GO:0009986">
    <property type="term" value="C:cell surface"/>
    <property type="evidence" value="ECO:0007669"/>
    <property type="project" value="UniProtKB-SubCell"/>
</dbReference>